<dbReference type="Proteomes" id="UP001233999">
    <property type="component" value="Unassembled WGS sequence"/>
</dbReference>
<sequence>MFIDISITLRVMFKNVQCCHSSEPFNFRSNSPTINPQCGLCDHSAGRNSGCWTIAPSPSKL</sequence>
<name>A0AAD8E2J0_DIPPU</name>
<reference evidence="1" key="2">
    <citation type="submission" date="2023-05" db="EMBL/GenBank/DDBJ databases">
        <authorList>
            <person name="Fouks B."/>
        </authorList>
    </citation>
    <scope>NUCLEOTIDE SEQUENCE</scope>
    <source>
        <strain evidence="1">Stay&amp;Tobe</strain>
        <tissue evidence="1">Testes</tissue>
    </source>
</reference>
<organism evidence="1 2">
    <name type="scientific">Diploptera punctata</name>
    <name type="common">Pacific beetle cockroach</name>
    <dbReference type="NCBI Taxonomy" id="6984"/>
    <lineage>
        <taxon>Eukaryota</taxon>
        <taxon>Metazoa</taxon>
        <taxon>Ecdysozoa</taxon>
        <taxon>Arthropoda</taxon>
        <taxon>Hexapoda</taxon>
        <taxon>Insecta</taxon>
        <taxon>Pterygota</taxon>
        <taxon>Neoptera</taxon>
        <taxon>Polyneoptera</taxon>
        <taxon>Dictyoptera</taxon>
        <taxon>Blattodea</taxon>
        <taxon>Blaberoidea</taxon>
        <taxon>Blaberidae</taxon>
        <taxon>Diplopterinae</taxon>
        <taxon>Diploptera</taxon>
    </lineage>
</organism>
<protein>
    <submittedName>
        <fullName evidence="1">Uncharacterized protein</fullName>
    </submittedName>
</protein>
<proteinExistence type="predicted"/>
<comment type="caution">
    <text evidence="1">The sequence shown here is derived from an EMBL/GenBank/DDBJ whole genome shotgun (WGS) entry which is preliminary data.</text>
</comment>
<evidence type="ECO:0000313" key="1">
    <source>
        <dbReference type="EMBL" id="KAJ9574571.1"/>
    </source>
</evidence>
<keyword evidence="2" id="KW-1185">Reference proteome</keyword>
<dbReference type="EMBL" id="JASPKZ010010277">
    <property type="protein sequence ID" value="KAJ9574571.1"/>
    <property type="molecule type" value="Genomic_DNA"/>
</dbReference>
<feature type="non-terminal residue" evidence="1">
    <location>
        <position position="1"/>
    </location>
</feature>
<evidence type="ECO:0000313" key="2">
    <source>
        <dbReference type="Proteomes" id="UP001233999"/>
    </source>
</evidence>
<reference evidence="1" key="1">
    <citation type="journal article" date="2023" name="IScience">
        <title>Live-bearing cockroach genome reveals convergent evolutionary mechanisms linked to viviparity in insects and beyond.</title>
        <authorList>
            <person name="Fouks B."/>
            <person name="Harrison M.C."/>
            <person name="Mikhailova A.A."/>
            <person name="Marchal E."/>
            <person name="English S."/>
            <person name="Carruthers M."/>
            <person name="Jennings E.C."/>
            <person name="Chiamaka E.L."/>
            <person name="Frigard R.A."/>
            <person name="Pippel M."/>
            <person name="Attardo G.M."/>
            <person name="Benoit J.B."/>
            <person name="Bornberg-Bauer E."/>
            <person name="Tobe S.S."/>
        </authorList>
    </citation>
    <scope>NUCLEOTIDE SEQUENCE</scope>
    <source>
        <strain evidence="1">Stay&amp;Tobe</strain>
    </source>
</reference>
<accession>A0AAD8E2J0</accession>
<dbReference type="AlphaFoldDB" id="A0AAD8E2J0"/>
<gene>
    <name evidence="1" type="ORF">L9F63_008267</name>
</gene>